<dbReference type="Proteomes" id="UP001283361">
    <property type="component" value="Unassembled WGS sequence"/>
</dbReference>
<evidence type="ECO:0008006" key="3">
    <source>
        <dbReference type="Google" id="ProtNLM"/>
    </source>
</evidence>
<sequence>MTEPAPSNYNGLYRDCDIYSRWAARCKHIKQPLLVKAIYIARRSVKPKLPRDIDETIHVLEEGNFDKPDDFTYATKNKVVMMTFEKNYQYFTNDSPLFGDGTFKCSPQFFFQLYIIHVERLGYYMTMFYFLLPNKKQETYEVMLGLLIDEYQKRGLIFSPSRINLDFESRVPELQSEHFHFNKQTWRCATVDTHEMLCHQQRRKRKNKKT</sequence>
<keyword evidence="2" id="KW-1185">Reference proteome</keyword>
<protein>
    <recommendedName>
        <fullName evidence="3">MULE transposase domain-containing protein</fullName>
    </recommendedName>
</protein>
<name>A0AAE1A3H6_9GAST</name>
<accession>A0AAE1A3H6</accession>
<evidence type="ECO:0000313" key="2">
    <source>
        <dbReference type="Proteomes" id="UP001283361"/>
    </source>
</evidence>
<dbReference type="AlphaFoldDB" id="A0AAE1A3H6"/>
<reference evidence="1" key="1">
    <citation type="journal article" date="2023" name="G3 (Bethesda)">
        <title>A reference genome for the long-term kleptoplast-retaining sea slug Elysia crispata morphotype clarki.</title>
        <authorList>
            <person name="Eastman K.E."/>
            <person name="Pendleton A.L."/>
            <person name="Shaikh M.A."/>
            <person name="Suttiyut T."/>
            <person name="Ogas R."/>
            <person name="Tomko P."/>
            <person name="Gavelis G."/>
            <person name="Widhalm J.R."/>
            <person name="Wisecaver J.H."/>
        </authorList>
    </citation>
    <scope>NUCLEOTIDE SEQUENCE</scope>
    <source>
        <strain evidence="1">ECLA1</strain>
    </source>
</reference>
<evidence type="ECO:0000313" key="1">
    <source>
        <dbReference type="EMBL" id="KAK3780243.1"/>
    </source>
</evidence>
<gene>
    <name evidence="1" type="ORF">RRG08_047233</name>
</gene>
<dbReference type="EMBL" id="JAWDGP010002751">
    <property type="protein sequence ID" value="KAK3780243.1"/>
    <property type="molecule type" value="Genomic_DNA"/>
</dbReference>
<proteinExistence type="predicted"/>
<comment type="caution">
    <text evidence="1">The sequence shown here is derived from an EMBL/GenBank/DDBJ whole genome shotgun (WGS) entry which is preliminary data.</text>
</comment>
<organism evidence="1 2">
    <name type="scientific">Elysia crispata</name>
    <name type="common">lettuce slug</name>
    <dbReference type="NCBI Taxonomy" id="231223"/>
    <lineage>
        <taxon>Eukaryota</taxon>
        <taxon>Metazoa</taxon>
        <taxon>Spiralia</taxon>
        <taxon>Lophotrochozoa</taxon>
        <taxon>Mollusca</taxon>
        <taxon>Gastropoda</taxon>
        <taxon>Heterobranchia</taxon>
        <taxon>Euthyneura</taxon>
        <taxon>Panpulmonata</taxon>
        <taxon>Sacoglossa</taxon>
        <taxon>Placobranchoidea</taxon>
        <taxon>Plakobranchidae</taxon>
        <taxon>Elysia</taxon>
    </lineage>
</organism>